<dbReference type="InterPro" id="IPR011990">
    <property type="entry name" value="TPR-like_helical_dom_sf"/>
</dbReference>
<dbReference type="Pfam" id="PF13560">
    <property type="entry name" value="HTH_31"/>
    <property type="match status" value="1"/>
</dbReference>
<gene>
    <name evidence="2" type="ORF">AQJ91_13920</name>
</gene>
<dbReference type="InterPro" id="IPR001387">
    <property type="entry name" value="Cro/C1-type_HTH"/>
</dbReference>
<comment type="caution">
    <text evidence="2">The sequence shown here is derived from an EMBL/GenBank/DDBJ whole genome shotgun (WGS) entry which is preliminary data.</text>
</comment>
<evidence type="ECO:0000313" key="3">
    <source>
        <dbReference type="Proteomes" id="UP000053260"/>
    </source>
</evidence>
<sequence>MSSEGRRTFGARVAELRRQRDLTQSELAAAIGRTASWVSQVERGIQPVNRLDVLRLLADGLGVPLHVLQPEAPSAEASQGGAAEETTPNDLDQARLVISGHSALDVILDPREDFRADLLPELRDEVERLWRLTHGDQFAELSEALGPLLPRLERAVRTASEELRPELHRLLARTYQALAAAFVRQNEADVAWLAADRAIRAAELAGDRLGVFVGVFRLVHAFVRLQRLDQAEHAAATALNTLARHAEAESTAEEELSVVGSLHLALALVYARAGERPAAREQINKARTVAARIGGERNDFNLEFGPTNVEVQAVSAAVDLGDAGEALDIARDLDTSALSVERQARLLMDLGRAHVQRRQFGDALAHLLHAEAIAPDLVRSHIAARSAIRELMLMAGRSASPELRGLAERSDAMG</sequence>
<accession>A0A101V118</accession>
<dbReference type="AlphaFoldDB" id="A0A101V118"/>
<dbReference type="OrthoDB" id="3504495at2"/>
<dbReference type="SUPFAM" id="SSF48452">
    <property type="entry name" value="TPR-like"/>
    <property type="match status" value="1"/>
</dbReference>
<dbReference type="CDD" id="cd00093">
    <property type="entry name" value="HTH_XRE"/>
    <property type="match status" value="1"/>
</dbReference>
<proteinExistence type="predicted"/>
<dbReference type="Gene3D" id="1.10.260.40">
    <property type="entry name" value="lambda repressor-like DNA-binding domains"/>
    <property type="match status" value="1"/>
</dbReference>
<reference evidence="2 3" key="1">
    <citation type="submission" date="2015-10" db="EMBL/GenBank/DDBJ databases">
        <title>Draft genome sequence of Streptomyces sp. RV15, isolated from a marine sponge.</title>
        <authorList>
            <person name="Ruckert C."/>
            <person name="Abdelmohsen U.R."/>
            <person name="Winkler A."/>
            <person name="Hentschel U."/>
            <person name="Kalinowski J."/>
            <person name="Kampfer P."/>
            <person name="Glaeser S."/>
        </authorList>
    </citation>
    <scope>NUCLEOTIDE SEQUENCE [LARGE SCALE GENOMIC DNA]</scope>
    <source>
        <strain evidence="2 3">RV15</strain>
    </source>
</reference>
<dbReference type="InterPro" id="IPR010982">
    <property type="entry name" value="Lambda_DNA-bd_dom_sf"/>
</dbReference>
<dbReference type="Proteomes" id="UP000053260">
    <property type="component" value="Unassembled WGS sequence"/>
</dbReference>
<dbReference type="PROSITE" id="PS50943">
    <property type="entry name" value="HTH_CROC1"/>
    <property type="match status" value="1"/>
</dbReference>
<dbReference type="GO" id="GO:0003677">
    <property type="term" value="F:DNA binding"/>
    <property type="evidence" value="ECO:0007669"/>
    <property type="project" value="InterPro"/>
</dbReference>
<protein>
    <submittedName>
        <fullName evidence="2">Transcriptional regulator</fullName>
    </submittedName>
</protein>
<dbReference type="EMBL" id="LMXB01000033">
    <property type="protein sequence ID" value="KUO20536.1"/>
    <property type="molecule type" value="Genomic_DNA"/>
</dbReference>
<name>A0A101V118_9ACTN</name>
<evidence type="ECO:0000259" key="1">
    <source>
        <dbReference type="PROSITE" id="PS50943"/>
    </source>
</evidence>
<dbReference type="SUPFAM" id="SSF47413">
    <property type="entry name" value="lambda repressor-like DNA-binding domains"/>
    <property type="match status" value="1"/>
</dbReference>
<feature type="domain" description="HTH cro/C1-type" evidence="1">
    <location>
        <begin position="13"/>
        <end position="68"/>
    </location>
</feature>
<dbReference type="SMART" id="SM00530">
    <property type="entry name" value="HTH_XRE"/>
    <property type="match status" value="1"/>
</dbReference>
<organism evidence="2 3">
    <name type="scientific">Streptomyces dysideae</name>
    <dbReference type="NCBI Taxonomy" id="909626"/>
    <lineage>
        <taxon>Bacteria</taxon>
        <taxon>Bacillati</taxon>
        <taxon>Actinomycetota</taxon>
        <taxon>Actinomycetes</taxon>
        <taxon>Kitasatosporales</taxon>
        <taxon>Streptomycetaceae</taxon>
        <taxon>Streptomyces</taxon>
    </lineage>
</organism>
<keyword evidence="3" id="KW-1185">Reference proteome</keyword>
<evidence type="ECO:0000313" key="2">
    <source>
        <dbReference type="EMBL" id="KUO20536.1"/>
    </source>
</evidence>
<dbReference type="Gene3D" id="1.25.40.10">
    <property type="entry name" value="Tetratricopeptide repeat domain"/>
    <property type="match status" value="1"/>
</dbReference>
<dbReference type="STRING" id="909626.AQJ91_13920"/>